<evidence type="ECO:0000256" key="5">
    <source>
        <dbReference type="ARBA" id="ARBA00022448"/>
    </source>
</evidence>
<sequence length="308" mass="36065">MNFFFYLFLILGSLISVAFLILLERKILGYVQDRKGPNKVGLMGIIQPFSDAIKLFLKENIKLVKGNYLMYYFSPMMGFFLSMLMILSLFHSSNMFLINYSLLFLMSCLSVLVYMIMIAGWSSNSNYSLLGGIRAVSQSLSYEVSLFLIFLSLFLYSESFKLVMFINFFKCSILFLINFPLFMMFFLSVLADLNRIPFDLIEGESELVSGFNTEYMSGSFALFFLSEYLIMMILSMWISLIFFSSKMNSLMFIMEVILLCSLIIVIRGVLPRMRYDNLMYLCWYELLPLIMLMIYVLSLFKFYKYMMI</sequence>
<reference evidence="15" key="1">
    <citation type="submission" date="2020-08" db="EMBL/GenBank/DDBJ databases">
        <title>DNAmark Project.</title>
        <authorList>
            <person name="Leerhoei F."/>
        </authorList>
    </citation>
    <scope>NUCLEOTIDE SEQUENCE</scope>
    <source>
        <strain evidence="15">DM727</strain>
    </source>
</reference>
<dbReference type="EC" id="7.1.1.2" evidence="13"/>
<keyword evidence="5" id="KW-0813">Transport</keyword>
<evidence type="ECO:0000256" key="14">
    <source>
        <dbReference type="SAM" id="Phobius"/>
    </source>
</evidence>
<evidence type="ECO:0000256" key="13">
    <source>
        <dbReference type="RuleBase" id="RU000473"/>
    </source>
</evidence>
<comment type="subcellular location">
    <subcellularLocation>
        <location evidence="2 12">Mitochondrion inner membrane</location>
        <topology evidence="2 12">Multi-pass membrane protein</topology>
    </subcellularLocation>
</comment>
<dbReference type="PANTHER" id="PTHR11432:SF3">
    <property type="entry name" value="NADH-UBIQUINONE OXIDOREDUCTASE CHAIN 1"/>
    <property type="match status" value="1"/>
</dbReference>
<feature type="transmembrane region" description="Helical" evidence="14">
    <location>
        <begin position="220"/>
        <end position="243"/>
    </location>
</feature>
<evidence type="ECO:0000256" key="10">
    <source>
        <dbReference type="ARBA" id="ARBA00023128"/>
    </source>
</evidence>
<evidence type="ECO:0000256" key="6">
    <source>
        <dbReference type="ARBA" id="ARBA00022692"/>
    </source>
</evidence>
<feature type="transmembrane region" description="Helical" evidence="14">
    <location>
        <begin position="97"/>
        <end position="119"/>
    </location>
</feature>
<protein>
    <recommendedName>
        <fullName evidence="4 13">NADH-ubiquinone oxidoreductase chain 1</fullName>
        <ecNumber evidence="13">7.1.1.2</ecNumber>
    </recommendedName>
</protein>
<dbReference type="InterPro" id="IPR018086">
    <property type="entry name" value="NADH_UbQ_OxRdtase_su1_CS"/>
</dbReference>
<comment type="similarity">
    <text evidence="3 12">Belongs to the complex I subunit 1 family.</text>
</comment>
<evidence type="ECO:0000256" key="8">
    <source>
        <dbReference type="ARBA" id="ARBA00022989"/>
    </source>
</evidence>
<dbReference type="GO" id="GO:0008137">
    <property type="term" value="F:NADH dehydrogenase (ubiquinone) activity"/>
    <property type="evidence" value="ECO:0007669"/>
    <property type="project" value="UniProtKB-EC"/>
</dbReference>
<feature type="transmembrane region" description="Helical" evidence="14">
    <location>
        <begin position="250"/>
        <end position="270"/>
    </location>
</feature>
<dbReference type="Pfam" id="PF00146">
    <property type="entry name" value="NADHdh"/>
    <property type="match status" value="1"/>
</dbReference>
<evidence type="ECO:0000256" key="4">
    <source>
        <dbReference type="ARBA" id="ARBA00021009"/>
    </source>
</evidence>
<dbReference type="PROSITE" id="PS00668">
    <property type="entry name" value="COMPLEX1_ND1_2"/>
    <property type="match status" value="1"/>
</dbReference>
<keyword evidence="11 14" id="KW-0472">Membrane</keyword>
<keyword evidence="7" id="KW-0999">Mitochondrion inner membrane</keyword>
<feature type="transmembrane region" description="Helical" evidence="14">
    <location>
        <begin position="69"/>
        <end position="90"/>
    </location>
</feature>
<proteinExistence type="inferred from homology"/>
<keyword evidence="12" id="KW-0520">NAD</keyword>
<evidence type="ECO:0000256" key="3">
    <source>
        <dbReference type="ARBA" id="ARBA00010535"/>
    </source>
</evidence>
<keyword evidence="6 12" id="KW-0812">Transmembrane</keyword>
<keyword evidence="10 13" id="KW-0496">Mitochondrion</keyword>
<feature type="transmembrane region" description="Helical" evidence="14">
    <location>
        <begin position="6"/>
        <end position="28"/>
    </location>
</feature>
<dbReference type="GO" id="GO:0009060">
    <property type="term" value="P:aerobic respiration"/>
    <property type="evidence" value="ECO:0007669"/>
    <property type="project" value="TreeGrafter"/>
</dbReference>
<evidence type="ECO:0000256" key="2">
    <source>
        <dbReference type="ARBA" id="ARBA00004448"/>
    </source>
</evidence>
<dbReference type="PROSITE" id="PS00667">
    <property type="entry name" value="COMPLEX1_ND1_1"/>
    <property type="match status" value="1"/>
</dbReference>
<dbReference type="GO" id="GO:0005743">
    <property type="term" value="C:mitochondrial inner membrane"/>
    <property type="evidence" value="ECO:0007669"/>
    <property type="project" value="UniProtKB-SubCell"/>
</dbReference>
<feature type="transmembrane region" description="Helical" evidence="14">
    <location>
        <begin position="139"/>
        <end position="156"/>
    </location>
</feature>
<evidence type="ECO:0000256" key="11">
    <source>
        <dbReference type="ARBA" id="ARBA00023136"/>
    </source>
</evidence>
<keyword evidence="9 13" id="KW-0830">Ubiquinone</keyword>
<feature type="transmembrane region" description="Helical" evidence="14">
    <location>
        <begin position="282"/>
        <end position="303"/>
    </location>
</feature>
<evidence type="ECO:0000256" key="12">
    <source>
        <dbReference type="RuleBase" id="RU000471"/>
    </source>
</evidence>
<comment type="catalytic activity">
    <reaction evidence="13">
        <text>a ubiquinone + NADH + 5 H(+)(in) = a ubiquinol + NAD(+) + 4 H(+)(out)</text>
        <dbReference type="Rhea" id="RHEA:29091"/>
        <dbReference type="Rhea" id="RHEA-COMP:9565"/>
        <dbReference type="Rhea" id="RHEA-COMP:9566"/>
        <dbReference type="ChEBI" id="CHEBI:15378"/>
        <dbReference type="ChEBI" id="CHEBI:16389"/>
        <dbReference type="ChEBI" id="CHEBI:17976"/>
        <dbReference type="ChEBI" id="CHEBI:57540"/>
        <dbReference type="ChEBI" id="CHEBI:57945"/>
        <dbReference type="EC" id="7.1.1.2"/>
    </reaction>
</comment>
<dbReference type="GO" id="GO:0003954">
    <property type="term" value="F:NADH dehydrogenase activity"/>
    <property type="evidence" value="ECO:0007669"/>
    <property type="project" value="TreeGrafter"/>
</dbReference>
<accession>A0A7M4C8R7</accession>
<dbReference type="InterPro" id="IPR001694">
    <property type="entry name" value="NADH_UbQ_OxRdtase_su1/FPO"/>
</dbReference>
<organism evidence="15">
    <name type="scientific">Ancistrocerus parietum</name>
    <dbReference type="NCBI Taxonomy" id="1124877"/>
    <lineage>
        <taxon>Eukaryota</taxon>
        <taxon>Metazoa</taxon>
        <taxon>Ecdysozoa</taxon>
        <taxon>Arthropoda</taxon>
        <taxon>Hexapoda</taxon>
        <taxon>Insecta</taxon>
        <taxon>Pterygota</taxon>
        <taxon>Neoptera</taxon>
        <taxon>Endopterygota</taxon>
        <taxon>Hymenoptera</taxon>
        <taxon>Apocrita</taxon>
        <taxon>Aculeata</taxon>
        <taxon>Vespoidea</taxon>
        <taxon>Vespidae</taxon>
        <taxon>Eumeninae</taxon>
        <taxon>Ancistrocerus</taxon>
    </lineage>
</organism>
<dbReference type="AlphaFoldDB" id="A0A7M4C8R7"/>
<keyword evidence="8 14" id="KW-1133">Transmembrane helix</keyword>
<feature type="transmembrane region" description="Helical" evidence="14">
    <location>
        <begin position="168"/>
        <end position="191"/>
    </location>
</feature>
<comment type="function">
    <text evidence="1">Core subunit of the mitochondrial membrane respiratory chain NADH dehydrogenase (Complex I) that is believed to belong to the minimal assembly required for catalysis. Complex I functions in the transfer of electrons from NADH to the respiratory chain. The immediate electron acceptor for the enzyme is believed to be ubiquinone.</text>
</comment>
<geneLocation type="mitochondrion" evidence="15"/>
<evidence type="ECO:0000256" key="7">
    <source>
        <dbReference type="ARBA" id="ARBA00022792"/>
    </source>
</evidence>
<dbReference type="PANTHER" id="PTHR11432">
    <property type="entry name" value="NADH DEHYDROGENASE SUBUNIT 1"/>
    <property type="match status" value="1"/>
</dbReference>
<name>A0A7M4C8R7_9HYME</name>
<dbReference type="EMBL" id="MT862408">
    <property type="protein sequence ID" value="QNV11858.1"/>
    <property type="molecule type" value="Genomic_DNA"/>
</dbReference>
<evidence type="ECO:0000256" key="9">
    <source>
        <dbReference type="ARBA" id="ARBA00023075"/>
    </source>
</evidence>
<evidence type="ECO:0000313" key="15">
    <source>
        <dbReference type="EMBL" id="QNV11858.1"/>
    </source>
</evidence>
<evidence type="ECO:0000256" key="1">
    <source>
        <dbReference type="ARBA" id="ARBA00003257"/>
    </source>
</evidence>
<gene>
    <name evidence="15" type="primary">ND1</name>
</gene>